<dbReference type="Pfam" id="PF00561">
    <property type="entry name" value="Abhydrolase_1"/>
    <property type="match status" value="1"/>
</dbReference>
<dbReference type="EMBL" id="FODN01000014">
    <property type="protein sequence ID" value="SEO69437.1"/>
    <property type="molecule type" value="Genomic_DNA"/>
</dbReference>
<name>A0A1H8RT28_9FLAO</name>
<proteinExistence type="predicted"/>
<dbReference type="PANTHER" id="PTHR43798">
    <property type="entry name" value="MONOACYLGLYCEROL LIPASE"/>
    <property type="match status" value="1"/>
</dbReference>
<dbReference type="RefSeq" id="WP_091174421.1">
    <property type="nucleotide sequence ID" value="NZ_CBCSFM010000002.1"/>
</dbReference>
<dbReference type="SUPFAM" id="SSF53474">
    <property type="entry name" value="alpha/beta-Hydrolases"/>
    <property type="match status" value="1"/>
</dbReference>
<dbReference type="PANTHER" id="PTHR43798:SF33">
    <property type="entry name" value="HYDROLASE, PUTATIVE (AFU_ORTHOLOGUE AFUA_2G14860)-RELATED"/>
    <property type="match status" value="1"/>
</dbReference>
<organism evidence="2 3">
    <name type="scientific">Flavobacterium sinopsychrotolerans</name>
    <dbReference type="NCBI Taxonomy" id="604089"/>
    <lineage>
        <taxon>Bacteria</taxon>
        <taxon>Pseudomonadati</taxon>
        <taxon>Bacteroidota</taxon>
        <taxon>Flavobacteriia</taxon>
        <taxon>Flavobacteriales</taxon>
        <taxon>Flavobacteriaceae</taxon>
        <taxon>Flavobacterium</taxon>
    </lineage>
</organism>
<dbReference type="Proteomes" id="UP000198657">
    <property type="component" value="Unassembled WGS sequence"/>
</dbReference>
<dbReference type="InterPro" id="IPR000073">
    <property type="entry name" value="AB_hydrolase_1"/>
</dbReference>
<evidence type="ECO:0000313" key="3">
    <source>
        <dbReference type="Proteomes" id="UP000198657"/>
    </source>
</evidence>
<dbReference type="InterPro" id="IPR050266">
    <property type="entry name" value="AB_hydrolase_sf"/>
</dbReference>
<dbReference type="OrthoDB" id="2247630at2"/>
<accession>A0A1H8RT28</accession>
<gene>
    <name evidence="2" type="ORF">SAMN04487942_0155</name>
</gene>
<feature type="domain" description="AB hydrolase-1" evidence="1">
    <location>
        <begin position="30"/>
        <end position="179"/>
    </location>
</feature>
<evidence type="ECO:0000313" key="2">
    <source>
        <dbReference type="EMBL" id="SEO69437.1"/>
    </source>
</evidence>
<keyword evidence="3" id="KW-1185">Reference proteome</keyword>
<sequence>MNKFDHQKGRHFSIDEVKIYYEEIGNPDKPVLIFLHGGFGNMEDFNSVVPLLVDDFRIIGIDSRGQGKSSLGADNLTYERIQLDIEALLQSLNINDITIIGFSDGGTTAYRMAIESSIKIKKLVAIGTTWNIKDSLSTEEIFLKITADSWKAKFPESFDSYQRLNPEPDFEKLTKSMIALWLDRTATGFPNENVSKINCPTLIVRGDKDHLFSRESVCEVAGLIDNSVLLNIPSAGHLAYEDQLEIFIKTLKQFLNEQ</sequence>
<dbReference type="InterPro" id="IPR029058">
    <property type="entry name" value="AB_hydrolase_fold"/>
</dbReference>
<reference evidence="3" key="1">
    <citation type="submission" date="2016-10" db="EMBL/GenBank/DDBJ databases">
        <authorList>
            <person name="Varghese N."/>
            <person name="Submissions S."/>
        </authorList>
    </citation>
    <scope>NUCLEOTIDE SEQUENCE [LARGE SCALE GENOMIC DNA]</scope>
    <source>
        <strain evidence="3">CGMCC 1.8704</strain>
    </source>
</reference>
<protein>
    <submittedName>
        <fullName evidence="2">Pimeloyl-ACP methyl ester carboxylesterase</fullName>
    </submittedName>
</protein>
<dbReference type="STRING" id="604089.SAMN04487942_0155"/>
<dbReference type="AlphaFoldDB" id="A0A1H8RT28"/>
<dbReference type="Gene3D" id="3.40.50.1820">
    <property type="entry name" value="alpha/beta hydrolase"/>
    <property type="match status" value="1"/>
</dbReference>
<dbReference type="GO" id="GO:0016020">
    <property type="term" value="C:membrane"/>
    <property type="evidence" value="ECO:0007669"/>
    <property type="project" value="TreeGrafter"/>
</dbReference>
<evidence type="ECO:0000259" key="1">
    <source>
        <dbReference type="Pfam" id="PF00561"/>
    </source>
</evidence>